<dbReference type="EMBL" id="CCBN010000001">
    <property type="protein sequence ID" value="CDO51400.1"/>
    <property type="molecule type" value="Genomic_DNA"/>
</dbReference>
<gene>
    <name evidence="1" type="ORF">BN980_GECA01s05587g</name>
    <name evidence="2" type="ORF">DV451_004784</name>
</gene>
<sequence length="292" mass="32665">MVSRIARYGFKSGVLPKPRQIVEPFKTPAEIEHAEKENIGFRDPELIPKGVPAKVPLKERVPASFKIENSAKKAKEDKHRAEWKTLNADIRRKYFTQSLLIQEAEEKAIMERRQRQLEEDRQARIQRLERTKVSEATRLTLPTIQSFLTNQPLVTRRTPEEIALLKSKREANRKAVKLKHLTQKSNDLLELYQSSANFITTEAKLKSAIEACFNSSGSPYASGSQYISNEVQNVFSSSNAKGANVSSLNELTAATLGLTKNFLPGLGEVQGAISGETKAFLDAKQPEANKSS</sequence>
<reference evidence="1 3" key="1">
    <citation type="submission" date="2014-03" db="EMBL/GenBank/DDBJ databases">
        <authorList>
            <person name="Casaregola S."/>
        </authorList>
    </citation>
    <scope>NUCLEOTIDE SEQUENCE [LARGE SCALE GENOMIC DNA]</scope>
    <source>
        <strain evidence="1 3">CLIB 918</strain>
    </source>
</reference>
<dbReference type="EMBL" id="QQZK01000157">
    <property type="protein sequence ID" value="KAF5095137.1"/>
    <property type="molecule type" value="Genomic_DNA"/>
</dbReference>
<dbReference type="Proteomes" id="UP000750522">
    <property type="component" value="Unassembled WGS sequence"/>
</dbReference>
<dbReference type="InterPro" id="IPR058940">
    <property type="entry name" value="mS26_fungi"/>
</dbReference>
<evidence type="ECO:0000313" key="2">
    <source>
        <dbReference type="EMBL" id="KAF5095137.1"/>
    </source>
</evidence>
<dbReference type="AlphaFoldDB" id="A0A0J9X2U6"/>
<comment type="caution">
    <text evidence="1">The sequence shown here is derived from an EMBL/GenBank/DDBJ whole genome shotgun (WGS) entry which is preliminary data.</text>
</comment>
<accession>A0A0J9X2U6</accession>
<reference evidence="2" key="3">
    <citation type="submission" date="2020-01" db="EMBL/GenBank/DDBJ databases">
        <authorList>
            <person name="Perkins V."/>
            <person name="Lessard M.-H."/>
            <person name="Dugat-Bony E."/>
            <person name="Frenette M."/>
            <person name="Labrie S."/>
        </authorList>
    </citation>
    <scope>NUCLEOTIDE SEQUENCE</scope>
    <source>
        <strain evidence="2">LMA-70</strain>
    </source>
</reference>
<protein>
    <submittedName>
        <fullName evidence="1">Uncharacterized protein</fullName>
    </submittedName>
</protein>
<dbReference type="Pfam" id="PF26163">
    <property type="entry name" value="mS26"/>
    <property type="match status" value="1"/>
</dbReference>
<reference evidence="2" key="2">
    <citation type="journal article" date="2020" name="Front. Microbiol.">
        <title>Phenotypic and Genetic Characterization of the Cheese Ripening Yeast Geotrichum candidum.</title>
        <authorList>
            <person name="Perkins V."/>
            <person name="Vignola S."/>
            <person name="Lessard M.H."/>
            <person name="Plante P.L."/>
            <person name="Corbeil J."/>
            <person name="Dugat-Bony E."/>
            <person name="Frenette M."/>
            <person name="Labrie S."/>
        </authorList>
    </citation>
    <scope>NUCLEOTIDE SEQUENCE</scope>
    <source>
        <strain evidence="2">LMA-70</strain>
    </source>
</reference>
<evidence type="ECO:0000313" key="3">
    <source>
        <dbReference type="Proteomes" id="UP000242525"/>
    </source>
</evidence>
<dbReference type="OrthoDB" id="5223508at2759"/>
<dbReference type="CDD" id="cd23703">
    <property type="entry name" value="mS26_PET12"/>
    <property type="match status" value="1"/>
</dbReference>
<proteinExistence type="predicted"/>
<organism evidence="1 3">
    <name type="scientific">Geotrichum candidum</name>
    <name type="common">Oospora lactis</name>
    <name type="synonym">Dipodascus geotrichum</name>
    <dbReference type="NCBI Taxonomy" id="1173061"/>
    <lineage>
        <taxon>Eukaryota</taxon>
        <taxon>Fungi</taxon>
        <taxon>Dikarya</taxon>
        <taxon>Ascomycota</taxon>
        <taxon>Saccharomycotina</taxon>
        <taxon>Dipodascomycetes</taxon>
        <taxon>Dipodascales</taxon>
        <taxon>Dipodascaceae</taxon>
        <taxon>Geotrichum</taxon>
    </lineage>
</organism>
<dbReference type="Proteomes" id="UP000242525">
    <property type="component" value="Unassembled WGS sequence"/>
</dbReference>
<keyword evidence="3" id="KW-1185">Reference proteome</keyword>
<name>A0A0J9X2U6_GEOCN</name>
<evidence type="ECO:0000313" key="1">
    <source>
        <dbReference type="EMBL" id="CDO51400.1"/>
    </source>
</evidence>